<dbReference type="Proteomes" id="UP000774617">
    <property type="component" value="Unassembled WGS sequence"/>
</dbReference>
<keyword evidence="1" id="KW-1133">Transmembrane helix</keyword>
<feature type="transmembrane region" description="Helical" evidence="1">
    <location>
        <begin position="59"/>
        <end position="81"/>
    </location>
</feature>
<evidence type="ECO:0000313" key="2">
    <source>
        <dbReference type="EMBL" id="KAH7054451.1"/>
    </source>
</evidence>
<evidence type="ECO:0000256" key="1">
    <source>
        <dbReference type="SAM" id="Phobius"/>
    </source>
</evidence>
<sequence length="110" mass="12846">MISCGLLSLFYHQIHPSTYPGNSSSSYCLRTLLHMMTTRTGRQSLNHWRRWLRPAWPQGMTLILLGQLMLLLAMLGCFSYGFEHMGLGFPLSMLIWLLWFYLPSYGCRLR</sequence>
<protein>
    <submittedName>
        <fullName evidence="2">Uncharacterized protein</fullName>
    </submittedName>
</protein>
<keyword evidence="1" id="KW-0812">Transmembrane</keyword>
<reference evidence="2 3" key="1">
    <citation type="journal article" date="2021" name="Nat. Commun.">
        <title>Genetic determinants of endophytism in the Arabidopsis root mycobiome.</title>
        <authorList>
            <person name="Mesny F."/>
            <person name="Miyauchi S."/>
            <person name="Thiergart T."/>
            <person name="Pickel B."/>
            <person name="Atanasova L."/>
            <person name="Karlsson M."/>
            <person name="Huettel B."/>
            <person name="Barry K.W."/>
            <person name="Haridas S."/>
            <person name="Chen C."/>
            <person name="Bauer D."/>
            <person name="Andreopoulos W."/>
            <person name="Pangilinan J."/>
            <person name="LaButti K."/>
            <person name="Riley R."/>
            <person name="Lipzen A."/>
            <person name="Clum A."/>
            <person name="Drula E."/>
            <person name="Henrissat B."/>
            <person name="Kohler A."/>
            <person name="Grigoriev I.V."/>
            <person name="Martin F.M."/>
            <person name="Hacquard S."/>
        </authorList>
    </citation>
    <scope>NUCLEOTIDE SEQUENCE [LARGE SCALE GENOMIC DNA]</scope>
    <source>
        <strain evidence="2 3">MPI-SDFR-AT-0080</strain>
    </source>
</reference>
<gene>
    <name evidence="2" type="ORF">B0J12DRAFT_453742</name>
</gene>
<organism evidence="2 3">
    <name type="scientific">Macrophomina phaseolina</name>
    <dbReference type="NCBI Taxonomy" id="35725"/>
    <lineage>
        <taxon>Eukaryota</taxon>
        <taxon>Fungi</taxon>
        <taxon>Dikarya</taxon>
        <taxon>Ascomycota</taxon>
        <taxon>Pezizomycotina</taxon>
        <taxon>Dothideomycetes</taxon>
        <taxon>Dothideomycetes incertae sedis</taxon>
        <taxon>Botryosphaeriales</taxon>
        <taxon>Botryosphaeriaceae</taxon>
        <taxon>Macrophomina</taxon>
    </lineage>
</organism>
<dbReference type="EMBL" id="JAGTJR010000009">
    <property type="protein sequence ID" value="KAH7054451.1"/>
    <property type="molecule type" value="Genomic_DNA"/>
</dbReference>
<accession>A0ABQ8GG55</accession>
<name>A0ABQ8GG55_9PEZI</name>
<evidence type="ECO:0000313" key="3">
    <source>
        <dbReference type="Proteomes" id="UP000774617"/>
    </source>
</evidence>
<keyword evidence="3" id="KW-1185">Reference proteome</keyword>
<comment type="caution">
    <text evidence="2">The sequence shown here is derived from an EMBL/GenBank/DDBJ whole genome shotgun (WGS) entry which is preliminary data.</text>
</comment>
<feature type="transmembrane region" description="Helical" evidence="1">
    <location>
        <begin position="87"/>
        <end position="107"/>
    </location>
</feature>
<keyword evidence="1" id="KW-0472">Membrane</keyword>
<proteinExistence type="predicted"/>